<dbReference type="Gene3D" id="3.40.50.300">
    <property type="entry name" value="P-loop containing nucleotide triphosphate hydrolases"/>
    <property type="match status" value="1"/>
</dbReference>
<evidence type="ECO:0000259" key="4">
    <source>
        <dbReference type="PROSITE" id="PS50893"/>
    </source>
</evidence>
<organism evidence="5 6">
    <name type="scientific">Candidatus Faecenecus gallistercoris</name>
    <dbReference type="NCBI Taxonomy" id="2840793"/>
    <lineage>
        <taxon>Bacteria</taxon>
        <taxon>Bacillati</taxon>
        <taxon>Bacillota</taxon>
        <taxon>Bacillota incertae sedis</taxon>
        <taxon>Candidatus Faecenecus</taxon>
    </lineage>
</organism>
<protein>
    <submittedName>
        <fullName evidence="5">ABC transporter ATP-binding protein</fullName>
    </submittedName>
</protein>
<proteinExistence type="predicted"/>
<dbReference type="PANTHER" id="PTHR42788:SF21">
    <property type="entry name" value="ABC TRANSPORTER ATP-BINDING PROTEIN"/>
    <property type="match status" value="1"/>
</dbReference>
<dbReference type="InterPro" id="IPR003593">
    <property type="entry name" value="AAA+_ATPase"/>
</dbReference>
<evidence type="ECO:0000256" key="1">
    <source>
        <dbReference type="ARBA" id="ARBA00022448"/>
    </source>
</evidence>
<reference evidence="5" key="2">
    <citation type="journal article" date="2021" name="PeerJ">
        <title>Extensive microbial diversity within the chicken gut microbiome revealed by metagenomics and culture.</title>
        <authorList>
            <person name="Gilroy R."/>
            <person name="Ravi A."/>
            <person name="Getino M."/>
            <person name="Pursley I."/>
            <person name="Horton D.L."/>
            <person name="Alikhan N.F."/>
            <person name="Baker D."/>
            <person name="Gharbi K."/>
            <person name="Hall N."/>
            <person name="Watson M."/>
            <person name="Adriaenssens E.M."/>
            <person name="Foster-Nyarko E."/>
            <person name="Jarju S."/>
            <person name="Secka A."/>
            <person name="Antonio M."/>
            <person name="Oren A."/>
            <person name="Chaudhuri R.R."/>
            <person name="La Ragione R."/>
            <person name="Hildebrand F."/>
            <person name="Pallen M.J."/>
        </authorList>
    </citation>
    <scope>NUCLEOTIDE SEQUENCE</scope>
    <source>
        <strain evidence="5">CHK165-10780</strain>
    </source>
</reference>
<dbReference type="InterPro" id="IPR003439">
    <property type="entry name" value="ABC_transporter-like_ATP-bd"/>
</dbReference>
<keyword evidence="1" id="KW-0813">Transport</keyword>
<dbReference type="GO" id="GO:0016887">
    <property type="term" value="F:ATP hydrolysis activity"/>
    <property type="evidence" value="ECO:0007669"/>
    <property type="project" value="InterPro"/>
</dbReference>
<comment type="caution">
    <text evidence="5">The sequence shown here is derived from an EMBL/GenBank/DDBJ whole genome shotgun (WGS) entry which is preliminary data.</text>
</comment>
<dbReference type="SUPFAM" id="SSF52540">
    <property type="entry name" value="P-loop containing nucleoside triphosphate hydrolases"/>
    <property type="match status" value="1"/>
</dbReference>
<evidence type="ECO:0000313" key="6">
    <source>
        <dbReference type="Proteomes" id="UP000886725"/>
    </source>
</evidence>
<dbReference type="PROSITE" id="PS00211">
    <property type="entry name" value="ABC_TRANSPORTER_1"/>
    <property type="match status" value="1"/>
</dbReference>
<keyword evidence="2" id="KW-0547">Nucleotide-binding</keyword>
<name>A0A9D1CKS7_9FIRM</name>
<evidence type="ECO:0000313" key="5">
    <source>
        <dbReference type="EMBL" id="HIQ64818.1"/>
    </source>
</evidence>
<dbReference type="GO" id="GO:0005524">
    <property type="term" value="F:ATP binding"/>
    <property type="evidence" value="ECO:0007669"/>
    <property type="project" value="UniProtKB-KW"/>
</dbReference>
<dbReference type="InterPro" id="IPR017871">
    <property type="entry name" value="ABC_transporter-like_CS"/>
</dbReference>
<feature type="domain" description="ABC transporter" evidence="4">
    <location>
        <begin position="6"/>
        <end position="232"/>
    </location>
</feature>
<accession>A0A9D1CKS7</accession>
<dbReference type="InterPro" id="IPR050166">
    <property type="entry name" value="ABC_transporter_ATP-bind"/>
</dbReference>
<gene>
    <name evidence="5" type="ORF">IAC85_03675</name>
</gene>
<keyword evidence="3 5" id="KW-0067">ATP-binding</keyword>
<dbReference type="AlphaFoldDB" id="A0A9D1CKS7"/>
<sequence length="249" mass="28448">MNKELLKINHLAKRYHDKQGEIEAIQNITLSIEEKEFVAIVGPSGCGKSTLLSILTGLEEKSDGTITSNHSNLSFGYMLQKDSLFPWLTILDNCLIGLKVQGNLTDEKRKEVIQLLQKYGLEEFKDKYPKSLSGGMRQRVALIRTLATNPDILLLDEPFSSLDYISRLKLSDDIYQIIKEEGKTAIIVTHDIQEAIALADRVIVLTQRPATIKKEYKIHLTDKSTPFQNRKCKEFNDYYDAIWRDLNET</sequence>
<dbReference type="EMBL" id="DVFU01000069">
    <property type="protein sequence ID" value="HIQ64818.1"/>
    <property type="molecule type" value="Genomic_DNA"/>
</dbReference>
<dbReference type="CDD" id="cd03293">
    <property type="entry name" value="ABC_NrtD_SsuB_transporters"/>
    <property type="match status" value="1"/>
</dbReference>
<evidence type="ECO:0000256" key="2">
    <source>
        <dbReference type="ARBA" id="ARBA00022741"/>
    </source>
</evidence>
<evidence type="ECO:0000256" key="3">
    <source>
        <dbReference type="ARBA" id="ARBA00022840"/>
    </source>
</evidence>
<dbReference type="Proteomes" id="UP000886725">
    <property type="component" value="Unassembled WGS sequence"/>
</dbReference>
<dbReference type="Pfam" id="PF00005">
    <property type="entry name" value="ABC_tran"/>
    <property type="match status" value="1"/>
</dbReference>
<dbReference type="InterPro" id="IPR027417">
    <property type="entry name" value="P-loop_NTPase"/>
</dbReference>
<dbReference type="PANTHER" id="PTHR42788">
    <property type="entry name" value="TAURINE IMPORT ATP-BINDING PROTEIN-RELATED"/>
    <property type="match status" value="1"/>
</dbReference>
<dbReference type="SMART" id="SM00382">
    <property type="entry name" value="AAA"/>
    <property type="match status" value="1"/>
</dbReference>
<reference evidence="5" key="1">
    <citation type="submission" date="2020-10" db="EMBL/GenBank/DDBJ databases">
        <authorList>
            <person name="Gilroy R."/>
        </authorList>
    </citation>
    <scope>NUCLEOTIDE SEQUENCE</scope>
    <source>
        <strain evidence="5">CHK165-10780</strain>
    </source>
</reference>
<dbReference type="PROSITE" id="PS50893">
    <property type="entry name" value="ABC_TRANSPORTER_2"/>
    <property type="match status" value="1"/>
</dbReference>